<evidence type="ECO:0000256" key="2">
    <source>
        <dbReference type="SAM" id="SignalP"/>
    </source>
</evidence>
<proteinExistence type="predicted"/>
<organism evidence="3">
    <name type="scientific">Streptococcus pyogenes</name>
    <dbReference type="NCBI Taxonomy" id="1314"/>
    <lineage>
        <taxon>Bacteria</taxon>
        <taxon>Bacillati</taxon>
        <taxon>Bacillota</taxon>
        <taxon>Bacilli</taxon>
        <taxon>Lactobacillales</taxon>
        <taxon>Streptococcaceae</taxon>
        <taxon>Streptococcus</taxon>
    </lineage>
</organism>
<protein>
    <submittedName>
        <fullName evidence="3">Sic</fullName>
    </submittedName>
</protein>
<feature type="region of interest" description="Disordered" evidence="1">
    <location>
        <begin position="108"/>
        <end position="305"/>
    </location>
</feature>
<feature type="signal peptide" evidence="2">
    <location>
        <begin position="1"/>
        <end position="31"/>
    </location>
</feature>
<dbReference type="EMBL" id="AY229856">
    <property type="protein sequence ID" value="AAP31317.1"/>
    <property type="molecule type" value="Genomic_DNA"/>
</dbReference>
<dbReference type="EMBL" id="AF060764">
    <property type="protein sequence ID" value="AAF34323.2"/>
    <property type="molecule type" value="Genomic_DNA"/>
</dbReference>
<feature type="chain" id="PRO_5007716926" evidence="2">
    <location>
        <begin position="32"/>
        <end position="335"/>
    </location>
</feature>
<gene>
    <name evidence="3" type="primary">sic</name>
</gene>
<sequence length="335" mass="37081">MQIKKIKLSKSLLFTSLAAVALLGATQPVSAEMYTSRNFGWSGDDWSGDDWSGDDWSGDGLSKYDRSGVGLSQYGWSKYGWSSDKEDWPEDDWSEDDWSNDYWSKYGWSSNKEDWPEDWPEDDWSSDKKDETEDKTRPPYGEALGTGYEKRDDWGGPGTVATDPYTPPYGGALGTGYEKRDDWGGPGTVATDPYTPPYGGALGTGYEKRDDWGGPGHKPKNEQSPNPSHIPEPPQIEWPQWNGFDGLSSGPSGWGRSEDTPHSPSGPRIPEGNIPPGLPQAPETPRTDEDDEYQKGFSDGLKAKKSGRGIDFAGFKYDGWSVEYKKGYMAAFSTP</sequence>
<keyword evidence="2" id="KW-0732">Signal</keyword>
<dbReference type="EMBL" id="AY229859">
    <property type="protein sequence ID" value="AAP31326.1"/>
    <property type="molecule type" value="Genomic_DNA"/>
</dbReference>
<dbReference type="Pfam" id="PF03482">
    <property type="entry name" value="SIC"/>
    <property type="match status" value="3"/>
</dbReference>
<reference evidence="3" key="1">
    <citation type="journal article" date="1999" name="Microb. Pathog.">
        <title>Streptococcus pyogenes strains containing emm12 and emm55 possess a novel gene coding for distantly related SIC protein.</title>
        <authorList>
            <person name="Hartas J."/>
            <person name="Sriprakash K.S."/>
        </authorList>
    </citation>
    <scope>NUCLEOTIDE SEQUENCE</scope>
    <source>
        <strain evidence="3">BSA5</strain>
    </source>
</reference>
<feature type="compositionally biased region" description="Basic and acidic residues" evidence="1">
    <location>
        <begin position="125"/>
        <end position="137"/>
    </location>
</feature>
<evidence type="ECO:0000313" key="5">
    <source>
        <dbReference type="EMBL" id="AAP31326.1"/>
    </source>
</evidence>
<accession>Q9JP81</accession>
<evidence type="ECO:0000256" key="1">
    <source>
        <dbReference type="SAM" id="MobiDB-lite"/>
    </source>
</evidence>
<dbReference type="AlphaFoldDB" id="Q9JP81"/>
<dbReference type="InterPro" id="IPR005328">
    <property type="entry name" value="Sic"/>
</dbReference>
<feature type="compositionally biased region" description="Acidic residues" evidence="1">
    <location>
        <begin position="115"/>
        <end position="124"/>
    </location>
</feature>
<evidence type="ECO:0000313" key="3">
    <source>
        <dbReference type="EMBL" id="AAF34323.2"/>
    </source>
</evidence>
<name>Q9JP81_STRPY</name>
<reference evidence="3" key="2">
    <citation type="journal article" date="2003" name="Infect. Immun.">
        <title>Genomic location and variation of the gene for CRS, a complement binding protein in the M57 strains of Streptococcus pyogenes.</title>
        <authorList>
            <person name="Binks M."/>
            <person name="McMillan D."/>
            <person name="Sriprakash K.S."/>
        </authorList>
    </citation>
    <scope>NUCLEOTIDE SEQUENCE</scope>
    <source>
        <strain evidence="4">BSA16</strain>
        <strain evidence="3">BSA5</strain>
        <strain evidence="5">NS38</strain>
    </source>
</reference>
<evidence type="ECO:0000313" key="4">
    <source>
        <dbReference type="EMBL" id="AAP31317.1"/>
    </source>
</evidence>